<sequence length="484" mass="55167">MMGYAVLLTLILFSSPLFSQKSPFILEDADSSSFPSVRLFILDKKQFPLERENFLIREYRGQETRTVLRPKVLRKEGSRPVHSVFLIQSGASLEENNLNTRFLQKVVQTSGDEDHFSFIFFSDDLLVVEKDLNRQAALSKARVPGSLSNRNTGTNLDLVFQKLNSILTRESYLSLLVSDVDYKLPPGLRQGLSTAGLPIQVIGKRNFSNLELVRIYGGEFYDLDSQDFISKYLTDLEYFHKHPAEIRYDSPFQNDFWKGEGDFIRGDWESFRGGKIPYTYKPGVAKQLKFVLFSPEVFLPTIGFLLILTLIGLLLLFRRERGDLEEFSDSSVGEAQKRSHARGEEREVYQRMYGDQFHSSPYANPEGVHVSRSLPVSESEFEAAEAYDLATLIQKEGRSPGKQVPIRKAETTLGNGEFSDVLVADPTVSKLHARIRKIKNRFVLYDLISDGGTYLNGKKILRPRVLYDFDEISLGKTVYVFRAK</sequence>
<dbReference type="Pfam" id="PF00498">
    <property type="entry name" value="FHA"/>
    <property type="match status" value="1"/>
</dbReference>
<gene>
    <name evidence="3" type="ORF">LEP1GSC060_1230</name>
</gene>
<accession>N1WBR2</accession>
<dbReference type="STRING" id="1218598.LEP1GSC060_1230"/>
<proteinExistence type="predicted"/>
<dbReference type="PROSITE" id="PS50006">
    <property type="entry name" value="FHA_DOMAIN"/>
    <property type="match status" value="1"/>
</dbReference>
<keyword evidence="1" id="KW-1133">Transmembrane helix</keyword>
<evidence type="ECO:0000313" key="3">
    <source>
        <dbReference type="EMBL" id="EMY77696.1"/>
    </source>
</evidence>
<comment type="caution">
    <text evidence="3">The sequence shown here is derived from an EMBL/GenBank/DDBJ whole genome shotgun (WGS) entry which is preliminary data.</text>
</comment>
<dbReference type="SMART" id="SM00240">
    <property type="entry name" value="FHA"/>
    <property type="match status" value="1"/>
</dbReference>
<keyword evidence="1" id="KW-0812">Transmembrane</keyword>
<dbReference type="EMBL" id="AOHC02000035">
    <property type="protein sequence ID" value="EMY77696.1"/>
    <property type="molecule type" value="Genomic_DNA"/>
</dbReference>
<dbReference type="SUPFAM" id="SSF49879">
    <property type="entry name" value="SMAD/FHA domain"/>
    <property type="match status" value="1"/>
</dbReference>
<keyword evidence="4" id="KW-1185">Reference proteome</keyword>
<feature type="transmembrane region" description="Helical" evidence="1">
    <location>
        <begin position="297"/>
        <end position="317"/>
    </location>
</feature>
<feature type="domain" description="FHA" evidence="2">
    <location>
        <begin position="411"/>
        <end position="460"/>
    </location>
</feature>
<dbReference type="CDD" id="cd00060">
    <property type="entry name" value="FHA"/>
    <property type="match status" value="1"/>
</dbReference>
<protein>
    <submittedName>
        <fullName evidence="3">FHA domain protein</fullName>
    </submittedName>
</protein>
<evidence type="ECO:0000256" key="1">
    <source>
        <dbReference type="SAM" id="Phobius"/>
    </source>
</evidence>
<dbReference type="Gene3D" id="2.60.200.20">
    <property type="match status" value="1"/>
</dbReference>
<name>N1WBR2_9LEPT</name>
<dbReference type="InterPro" id="IPR000253">
    <property type="entry name" value="FHA_dom"/>
</dbReference>
<organism evidence="3 4">
    <name type="scientific">Leptospira weilii serovar Ranarum str. ICFT</name>
    <dbReference type="NCBI Taxonomy" id="1218598"/>
    <lineage>
        <taxon>Bacteria</taxon>
        <taxon>Pseudomonadati</taxon>
        <taxon>Spirochaetota</taxon>
        <taxon>Spirochaetia</taxon>
        <taxon>Leptospirales</taxon>
        <taxon>Leptospiraceae</taxon>
        <taxon>Leptospira</taxon>
    </lineage>
</organism>
<keyword evidence="1" id="KW-0472">Membrane</keyword>
<evidence type="ECO:0000313" key="4">
    <source>
        <dbReference type="Proteomes" id="UP000012313"/>
    </source>
</evidence>
<dbReference type="InterPro" id="IPR008984">
    <property type="entry name" value="SMAD_FHA_dom_sf"/>
</dbReference>
<reference evidence="3" key="1">
    <citation type="submission" date="2013-03" db="EMBL/GenBank/DDBJ databases">
        <authorList>
            <person name="Harkins D.M."/>
            <person name="Durkin A.S."/>
            <person name="Brinkac L.M."/>
            <person name="Haft D.H."/>
            <person name="Selengut J.D."/>
            <person name="Sanka R."/>
            <person name="DePew J."/>
            <person name="Purushe J."/>
            <person name="Hartskeerl R.A."/>
            <person name="Ahmed A."/>
            <person name="van der Linden H."/>
            <person name="Goris M.G.A."/>
            <person name="Vinetz J.M."/>
            <person name="Sutton G.G."/>
            <person name="Nierman W.C."/>
            <person name="Fouts D.E."/>
        </authorList>
    </citation>
    <scope>NUCLEOTIDE SEQUENCE [LARGE SCALE GENOMIC DNA]</scope>
    <source>
        <strain evidence="3">ICFT</strain>
    </source>
</reference>
<evidence type="ECO:0000259" key="2">
    <source>
        <dbReference type="PROSITE" id="PS50006"/>
    </source>
</evidence>
<dbReference type="AlphaFoldDB" id="N1WBR2"/>
<dbReference type="Proteomes" id="UP000012313">
    <property type="component" value="Unassembled WGS sequence"/>
</dbReference>